<feature type="transmembrane region" description="Helical" evidence="1">
    <location>
        <begin position="317"/>
        <end position="335"/>
    </location>
</feature>
<reference evidence="2 4" key="2">
    <citation type="submission" date="2019-11" db="EMBL/GenBank/DDBJ databases">
        <title>Streptococcis sp. isolated from the respiratory tract of Marmot.</title>
        <authorList>
            <person name="Zhang G."/>
        </authorList>
    </citation>
    <scope>NUCLEOTIDE SEQUENCE [LARGE SCALE GENOMIC DNA]</scope>
    <source>
        <strain evidence="2">Zg-86</strain>
        <strain evidence="4">zg-86</strain>
    </source>
</reference>
<evidence type="ECO:0000313" key="2">
    <source>
        <dbReference type="EMBL" id="MTB63481.1"/>
    </source>
</evidence>
<name>A0A6I4RG50_9STRE</name>
<protein>
    <submittedName>
        <fullName evidence="3">Quinol oxidase</fullName>
    </submittedName>
</protein>
<reference evidence="3 5" key="1">
    <citation type="submission" date="2019-10" db="EMBL/GenBank/DDBJ databases">
        <title>Streptococcis sp, isolated from the respiratory tract of Marmot.</title>
        <authorList>
            <person name="Zhang G."/>
        </authorList>
    </citation>
    <scope>NUCLEOTIDE SEQUENCE [LARGE SCALE GENOMIC DNA]</scope>
    <source>
        <strain evidence="5">zg-70</strain>
        <strain evidence="3">Zg-70</strain>
    </source>
</reference>
<dbReference type="AlphaFoldDB" id="A0A6I4RG50"/>
<feature type="transmembrane region" description="Helical" evidence="1">
    <location>
        <begin position="89"/>
        <end position="108"/>
    </location>
</feature>
<dbReference type="RefSeq" id="WP_154607595.1">
    <property type="nucleotide sequence ID" value="NZ_CP072115.1"/>
</dbReference>
<keyword evidence="1" id="KW-0812">Transmembrane</keyword>
<accession>A0A6I4RG50</accession>
<keyword evidence="1" id="KW-0472">Membrane</keyword>
<feature type="transmembrane region" description="Helical" evidence="1">
    <location>
        <begin position="152"/>
        <end position="182"/>
    </location>
</feature>
<feature type="transmembrane region" description="Helical" evidence="1">
    <location>
        <begin position="236"/>
        <end position="258"/>
    </location>
</feature>
<gene>
    <name evidence="2" type="ORF">GGG87_00445</name>
    <name evidence="3" type="ORF">GGH11_00840</name>
</gene>
<dbReference type="EMBL" id="WUBJ01000001">
    <property type="protein sequence ID" value="MWV55541.1"/>
    <property type="molecule type" value="Genomic_DNA"/>
</dbReference>
<dbReference type="EMBL" id="WLCG01000001">
    <property type="protein sequence ID" value="MTB63481.1"/>
    <property type="molecule type" value="Genomic_DNA"/>
</dbReference>
<feature type="transmembrane region" description="Helical" evidence="1">
    <location>
        <begin position="284"/>
        <end position="305"/>
    </location>
</feature>
<proteinExistence type="predicted"/>
<organism evidence="3 5">
    <name type="scientific">Streptococcus zhangguiae</name>
    <dbReference type="NCBI Taxonomy" id="2664091"/>
    <lineage>
        <taxon>Bacteria</taxon>
        <taxon>Bacillati</taxon>
        <taxon>Bacillota</taxon>
        <taxon>Bacilli</taxon>
        <taxon>Lactobacillales</taxon>
        <taxon>Streptococcaceae</taxon>
        <taxon>Streptococcus</taxon>
    </lineage>
</organism>
<feature type="transmembrane region" description="Helical" evidence="1">
    <location>
        <begin position="47"/>
        <end position="68"/>
    </location>
</feature>
<feature type="transmembrane region" description="Helical" evidence="1">
    <location>
        <begin position="382"/>
        <end position="403"/>
    </location>
</feature>
<feature type="transmembrane region" description="Helical" evidence="1">
    <location>
        <begin position="114"/>
        <end position="132"/>
    </location>
</feature>
<evidence type="ECO:0000313" key="3">
    <source>
        <dbReference type="EMBL" id="MWV55541.1"/>
    </source>
</evidence>
<dbReference type="Proteomes" id="UP000435060">
    <property type="component" value="Unassembled WGS sequence"/>
</dbReference>
<evidence type="ECO:0000313" key="5">
    <source>
        <dbReference type="Proteomes" id="UP000435423"/>
    </source>
</evidence>
<sequence length="513" mass="58157">MTETAVAYSRSENYSRNVRGGRRRRPARVDYNEEFGNNLLPTKVWPAFLWSMFVSFLSVANPFLIQLATGAQSRDLYAGMAMQAGQSPYGQFFGTGGVLYYILTYVGSFFDTSIGLAILQFIVLLIAGIYFYKIAAYFSRSAQIATNLQHWFYVFILALNFGGIQASLFVLPVLMTSLWLLIRYFENAVRDELFILYGIDAAIAVMIYPKSILFWLVATLVLLVYNATHRQMARGVYQALATIFGFLLISYSVGYYTFVEQILGAAIQQTLRYELGVNVSYDGMWWTVAQVGLFCLLSGFLKHLLQSVMSFGEGQHTYSKVIAILTFLGQSAFLITSSHFVMSQLVLLLPYGFVLALLHHAPNEQIDLELEVTTDYSYPKTAFYLPIVLCLLVFLQPAMTYFVEGDLTKERGTIAQYIQEHSRDSELVYAWDDSAQIYLRSKRLSAATIITPTPYLDTQSNQESLSFDLKKNKARYIAVNRNVSMPDSIQSNVDDQYEKVDLGTEQLTLYEKK</sequence>
<keyword evidence="4" id="KW-1185">Reference proteome</keyword>
<comment type="caution">
    <text evidence="3">The sequence shown here is derived from an EMBL/GenBank/DDBJ whole genome shotgun (WGS) entry which is preliminary data.</text>
</comment>
<feature type="transmembrane region" description="Helical" evidence="1">
    <location>
        <begin position="194"/>
        <end position="224"/>
    </location>
</feature>
<evidence type="ECO:0000256" key="1">
    <source>
        <dbReference type="SAM" id="Phobius"/>
    </source>
</evidence>
<evidence type="ECO:0000313" key="4">
    <source>
        <dbReference type="Proteomes" id="UP000435060"/>
    </source>
</evidence>
<dbReference type="Proteomes" id="UP000435423">
    <property type="component" value="Unassembled WGS sequence"/>
</dbReference>
<keyword evidence="1" id="KW-1133">Transmembrane helix</keyword>